<feature type="region of interest" description="Disordered" evidence="1">
    <location>
        <begin position="111"/>
        <end position="143"/>
    </location>
</feature>
<sequence>MIFKRLPILIFLLCLFFYQAGYSQQGESVHNHNAYHTIDQAYKAGKLTLDQKVLYKFYLSKNSSKLPDQYRLPAQSAIKCGTPAYMDFERNRSQLSAATINKIKSMTAAPTAQASQTYSSPSGNFEIHYQTSGSSAVPNEDTNTNGIPDYVEKVATAADSSYSHEVQTLGYSDPISPSTSYEIQIQNVAPTFGLTSPNTTNPNRSYYCTNSISTCIFIENDFAEGFPPNDHPDGNQTGAINVTMAHEFKHAIQYEANSWSGETGAWLEMDATLMEEVVYDNVNDYYNYLDSDQSILSDPTQSFYPGSYEHVSWALFFEEKFGSQFWVNVWQIISNSPNITMVKAVTQQLGGQQAYMQNYVESQMWHYASGNANSPASFGFEERTDYPSPNITSTFFGDDSLANPDTLQLMSAGYHTVQAAPFSGSVAINSEIDFVNKIMIGVLGYFKNGTTEFKTFSSHNSISDQFITGWKWDKLNKIGIVAANGKESPPNPVYTLKVRSVQPTENKLEQNFPNPFSNQTTIRYSLTQQREVTLEIFDVLGRKISTIVDRPQKAGIYTYPVTAEGMASGVYFYRLTLDGNAETQKMTLIK</sequence>
<evidence type="ECO:0000256" key="1">
    <source>
        <dbReference type="SAM" id="MobiDB-lite"/>
    </source>
</evidence>
<comment type="caution">
    <text evidence="4">The sequence shown here is derived from an EMBL/GenBank/DDBJ whole genome shotgun (WGS) entry which is preliminary data.</text>
</comment>
<dbReference type="InterPro" id="IPR026444">
    <property type="entry name" value="Secre_tail"/>
</dbReference>
<feature type="domain" description="Secretion system C-terminal sorting" evidence="3">
    <location>
        <begin position="512"/>
        <end position="586"/>
    </location>
</feature>
<proteinExistence type="predicted"/>
<dbReference type="AlphaFoldDB" id="A0A5D3YJG9"/>
<dbReference type="OrthoDB" id="2079373at2"/>
<accession>A0A5D3YJG9</accession>
<dbReference type="Pfam" id="PF18962">
    <property type="entry name" value="Por_Secre_tail"/>
    <property type="match status" value="1"/>
</dbReference>
<dbReference type="NCBIfam" id="NF045524">
    <property type="entry name" value="MXAN_6640_HExxH"/>
    <property type="match status" value="1"/>
</dbReference>
<dbReference type="EMBL" id="VNHY01000002">
    <property type="protein sequence ID" value="TYP93913.1"/>
    <property type="molecule type" value="Genomic_DNA"/>
</dbReference>
<dbReference type="Gene3D" id="2.60.40.4070">
    <property type="match status" value="1"/>
</dbReference>
<protein>
    <submittedName>
        <fullName evidence="4">Por secretion system C-terminal sorting domain-containing protein</fullName>
    </submittedName>
</protein>
<feature type="chain" id="PRO_5023112340" evidence="2">
    <location>
        <begin position="21"/>
        <end position="590"/>
    </location>
</feature>
<organism evidence="4 5">
    <name type="scientific">Fodinibius salinus</name>
    <dbReference type="NCBI Taxonomy" id="860790"/>
    <lineage>
        <taxon>Bacteria</taxon>
        <taxon>Pseudomonadati</taxon>
        <taxon>Balneolota</taxon>
        <taxon>Balneolia</taxon>
        <taxon>Balneolales</taxon>
        <taxon>Balneolaceae</taxon>
        <taxon>Fodinibius</taxon>
    </lineage>
</organism>
<keyword evidence="2" id="KW-0732">Signal</keyword>
<reference evidence="4 5" key="1">
    <citation type="submission" date="2019-07" db="EMBL/GenBank/DDBJ databases">
        <title>Genomic Encyclopedia of Archaeal and Bacterial Type Strains, Phase II (KMG-II): from individual species to whole genera.</title>
        <authorList>
            <person name="Goeker M."/>
        </authorList>
    </citation>
    <scope>NUCLEOTIDE SEQUENCE [LARGE SCALE GENOMIC DNA]</scope>
    <source>
        <strain evidence="4 5">DSM 21935</strain>
    </source>
</reference>
<keyword evidence="5" id="KW-1185">Reference proteome</keyword>
<evidence type="ECO:0000256" key="2">
    <source>
        <dbReference type="SAM" id="SignalP"/>
    </source>
</evidence>
<dbReference type="NCBIfam" id="TIGR04183">
    <property type="entry name" value="Por_Secre_tail"/>
    <property type="match status" value="1"/>
</dbReference>
<dbReference type="RefSeq" id="WP_148898954.1">
    <property type="nucleotide sequence ID" value="NZ_VNHY01000002.1"/>
</dbReference>
<evidence type="ECO:0000313" key="4">
    <source>
        <dbReference type="EMBL" id="TYP93913.1"/>
    </source>
</evidence>
<name>A0A5D3YJG9_9BACT</name>
<evidence type="ECO:0000313" key="5">
    <source>
        <dbReference type="Proteomes" id="UP000324595"/>
    </source>
</evidence>
<feature type="signal peptide" evidence="2">
    <location>
        <begin position="1"/>
        <end position="20"/>
    </location>
</feature>
<evidence type="ECO:0000259" key="3">
    <source>
        <dbReference type="Pfam" id="PF18962"/>
    </source>
</evidence>
<dbReference type="Proteomes" id="UP000324595">
    <property type="component" value="Unassembled WGS sequence"/>
</dbReference>
<gene>
    <name evidence="4" type="ORF">LX73_1629</name>
</gene>